<keyword evidence="2 4" id="KW-0238">DNA-binding</keyword>
<dbReference type="InterPro" id="IPR041669">
    <property type="entry name" value="TetR_C_15"/>
</dbReference>
<dbReference type="PROSITE" id="PS50977">
    <property type="entry name" value="HTH_TETR_2"/>
    <property type="match status" value="1"/>
</dbReference>
<reference evidence="6 7" key="1">
    <citation type="submission" date="2020-02" db="EMBL/GenBank/DDBJ databases">
        <title>Synteny-based analysis reveals conserved mechanism for high triclosan tolerance in Pseudomonas, as well as instances of horizontal transfer.</title>
        <authorList>
            <person name="Mcfarland A.G."/>
            <person name="Bertucci H.K."/>
            <person name="Litmann E."/>
            <person name="Shen J."/>
            <person name="Huttenhower C."/>
            <person name="Hartmann E.M."/>
        </authorList>
    </citation>
    <scope>NUCLEOTIDE SEQUENCE [LARGE SCALE GENOMIC DNA]</scope>
    <source>
        <strain evidence="6 7">115A1</strain>
    </source>
</reference>
<proteinExistence type="predicted"/>
<dbReference type="Pfam" id="PF00440">
    <property type="entry name" value="TetR_N"/>
    <property type="match status" value="1"/>
</dbReference>
<dbReference type="InterPro" id="IPR001647">
    <property type="entry name" value="HTH_TetR"/>
</dbReference>
<evidence type="ECO:0000256" key="1">
    <source>
        <dbReference type="ARBA" id="ARBA00023015"/>
    </source>
</evidence>
<sequence>MARADRNALNPRKTPAQGRSKVTVDAIFEATIQVLLADGLQRLTTTRVAERAGVSVGTLYQYYPNKQSLLFAVLKRHLERISQSIEGAAQSSHNKQKAIMVRQVVNAFLSAKLADVDEARALYAVASELDSLDLVVEAGNRCNAALASMLATAPDQRISDPEMTALYLFSAMTGPTRAMLEAGVDAEILETLAGQLKRLCLGYLDQVAKDLAQL</sequence>
<evidence type="ECO:0000313" key="6">
    <source>
        <dbReference type="EMBL" id="MBA1276048.1"/>
    </source>
</evidence>
<keyword evidence="1" id="KW-0805">Transcription regulation</keyword>
<evidence type="ECO:0000256" key="3">
    <source>
        <dbReference type="ARBA" id="ARBA00023163"/>
    </source>
</evidence>
<dbReference type="InterPro" id="IPR050109">
    <property type="entry name" value="HTH-type_TetR-like_transc_reg"/>
</dbReference>
<dbReference type="PANTHER" id="PTHR30055:SF234">
    <property type="entry name" value="HTH-TYPE TRANSCRIPTIONAL REGULATOR BETI"/>
    <property type="match status" value="1"/>
</dbReference>
<dbReference type="InterPro" id="IPR009057">
    <property type="entry name" value="Homeodomain-like_sf"/>
</dbReference>
<accession>A0ABR5Z7A8</accession>
<comment type="caution">
    <text evidence="6">The sequence shown here is derived from an EMBL/GenBank/DDBJ whole genome shotgun (WGS) entry which is preliminary data.</text>
</comment>
<keyword evidence="7" id="KW-1185">Reference proteome</keyword>
<dbReference type="Proteomes" id="UP000786387">
    <property type="component" value="Unassembled WGS sequence"/>
</dbReference>
<keyword evidence="3" id="KW-0804">Transcription</keyword>
<feature type="DNA-binding region" description="H-T-H motif" evidence="4">
    <location>
        <begin position="44"/>
        <end position="63"/>
    </location>
</feature>
<organism evidence="6 7">
    <name type="scientific">Stutzerimonas azotifigens</name>
    <dbReference type="NCBI Taxonomy" id="291995"/>
    <lineage>
        <taxon>Bacteria</taxon>
        <taxon>Pseudomonadati</taxon>
        <taxon>Pseudomonadota</taxon>
        <taxon>Gammaproteobacteria</taxon>
        <taxon>Pseudomonadales</taxon>
        <taxon>Pseudomonadaceae</taxon>
        <taxon>Stutzerimonas</taxon>
    </lineage>
</organism>
<dbReference type="Pfam" id="PF17918">
    <property type="entry name" value="TetR_C_15"/>
    <property type="match status" value="1"/>
</dbReference>
<name>A0ABR5Z7A8_9GAMM</name>
<gene>
    <name evidence="6" type="ORF">G7026_22130</name>
</gene>
<feature type="domain" description="HTH tetR-type" evidence="5">
    <location>
        <begin position="21"/>
        <end position="81"/>
    </location>
</feature>
<dbReference type="SUPFAM" id="SSF46689">
    <property type="entry name" value="Homeodomain-like"/>
    <property type="match status" value="1"/>
</dbReference>
<evidence type="ECO:0000256" key="2">
    <source>
        <dbReference type="ARBA" id="ARBA00023125"/>
    </source>
</evidence>
<protein>
    <submittedName>
        <fullName evidence="6">TetR/AcrR family transcriptional regulator</fullName>
    </submittedName>
</protein>
<evidence type="ECO:0000256" key="4">
    <source>
        <dbReference type="PROSITE-ProRule" id="PRU00335"/>
    </source>
</evidence>
<dbReference type="PANTHER" id="PTHR30055">
    <property type="entry name" value="HTH-TYPE TRANSCRIPTIONAL REGULATOR RUTR"/>
    <property type="match status" value="1"/>
</dbReference>
<dbReference type="EMBL" id="JAAMRF010000016">
    <property type="protein sequence ID" value="MBA1276048.1"/>
    <property type="molecule type" value="Genomic_DNA"/>
</dbReference>
<dbReference type="Gene3D" id="1.10.357.10">
    <property type="entry name" value="Tetracycline Repressor, domain 2"/>
    <property type="match status" value="1"/>
</dbReference>
<dbReference type="PRINTS" id="PR00455">
    <property type="entry name" value="HTHTETR"/>
</dbReference>
<evidence type="ECO:0000259" key="5">
    <source>
        <dbReference type="PROSITE" id="PS50977"/>
    </source>
</evidence>
<evidence type="ECO:0000313" key="7">
    <source>
        <dbReference type="Proteomes" id="UP000786387"/>
    </source>
</evidence>